<dbReference type="EMBL" id="KZ826011">
    <property type="protein sequence ID" value="PYH89786.1"/>
    <property type="molecule type" value="Genomic_DNA"/>
</dbReference>
<dbReference type="AlphaFoldDB" id="A0A319CX36"/>
<dbReference type="VEuPathDB" id="FungiDB:BO71DRAFT_434449"/>
<keyword evidence="3" id="KW-1185">Reference proteome</keyword>
<gene>
    <name evidence="2" type="ORF">BO71DRAFT_434449</name>
</gene>
<reference evidence="2 3" key="1">
    <citation type="submission" date="2018-02" db="EMBL/GenBank/DDBJ databases">
        <title>The genomes of Aspergillus section Nigri reveals drivers in fungal speciation.</title>
        <authorList>
            <consortium name="DOE Joint Genome Institute"/>
            <person name="Vesth T.C."/>
            <person name="Nybo J."/>
            <person name="Theobald S."/>
            <person name="Brandl J."/>
            <person name="Frisvad J.C."/>
            <person name="Nielsen K.F."/>
            <person name="Lyhne E.K."/>
            <person name="Kogle M.E."/>
            <person name="Kuo A."/>
            <person name="Riley R."/>
            <person name="Clum A."/>
            <person name="Nolan M."/>
            <person name="Lipzen A."/>
            <person name="Salamov A."/>
            <person name="Henrissat B."/>
            <person name="Wiebenga A."/>
            <person name="De vries R.P."/>
            <person name="Grigoriev I.V."/>
            <person name="Mortensen U.H."/>
            <person name="Andersen M.R."/>
            <person name="Baker S.E."/>
        </authorList>
    </citation>
    <scope>NUCLEOTIDE SEQUENCE [LARGE SCALE GENOMIC DNA]</scope>
    <source>
        <strain evidence="2 3">CBS 707.79</strain>
    </source>
</reference>
<organism evidence="2 3">
    <name type="scientific">Aspergillus ellipticus CBS 707.79</name>
    <dbReference type="NCBI Taxonomy" id="1448320"/>
    <lineage>
        <taxon>Eukaryota</taxon>
        <taxon>Fungi</taxon>
        <taxon>Dikarya</taxon>
        <taxon>Ascomycota</taxon>
        <taxon>Pezizomycotina</taxon>
        <taxon>Eurotiomycetes</taxon>
        <taxon>Eurotiomycetidae</taxon>
        <taxon>Eurotiales</taxon>
        <taxon>Aspergillaceae</taxon>
        <taxon>Aspergillus</taxon>
        <taxon>Aspergillus subgen. Circumdati</taxon>
    </lineage>
</organism>
<protein>
    <submittedName>
        <fullName evidence="2">Uncharacterized protein</fullName>
    </submittedName>
</protein>
<evidence type="ECO:0000256" key="1">
    <source>
        <dbReference type="SAM" id="MobiDB-lite"/>
    </source>
</evidence>
<feature type="region of interest" description="Disordered" evidence="1">
    <location>
        <begin position="1"/>
        <end position="36"/>
    </location>
</feature>
<accession>A0A319CX36</accession>
<sequence>MSQWGEMGGGINPHAPILARGYHGREEGPSESASTDDRLVNTIHEAAMARARGRISLDGQVEERVALGSSKHDLTSSTANRRAWRHSIPIHGLSRPAAPRPGEHSRGCLHGTCRHQAEQGNRPQTRKLDVENSYSFKRFYFVQTPAIIPLLS</sequence>
<feature type="compositionally biased region" description="Gly residues" evidence="1">
    <location>
        <begin position="1"/>
        <end position="11"/>
    </location>
</feature>
<evidence type="ECO:0000313" key="2">
    <source>
        <dbReference type="EMBL" id="PYH89786.1"/>
    </source>
</evidence>
<dbReference type="Proteomes" id="UP000247810">
    <property type="component" value="Unassembled WGS sequence"/>
</dbReference>
<name>A0A319CX36_9EURO</name>
<proteinExistence type="predicted"/>
<evidence type="ECO:0000313" key="3">
    <source>
        <dbReference type="Proteomes" id="UP000247810"/>
    </source>
</evidence>